<dbReference type="Pfam" id="PF04777">
    <property type="entry name" value="Evr1_Alr"/>
    <property type="match status" value="1"/>
</dbReference>
<dbReference type="Proteomes" id="UP000193685">
    <property type="component" value="Unassembled WGS sequence"/>
</dbReference>
<dbReference type="GO" id="GO:0050660">
    <property type="term" value="F:flavin adenine dinucleotide binding"/>
    <property type="evidence" value="ECO:0007669"/>
    <property type="project" value="TreeGrafter"/>
</dbReference>
<evidence type="ECO:0000256" key="6">
    <source>
        <dbReference type="RuleBase" id="RU371123"/>
    </source>
</evidence>
<comment type="caution">
    <text evidence="8">The sequence shown here is derived from an EMBL/GenBank/DDBJ whole genome shotgun (WGS) entry which is preliminary data.</text>
</comment>
<dbReference type="EMBL" id="MCFI01000009">
    <property type="protein sequence ID" value="ORY82494.1"/>
    <property type="molecule type" value="Genomic_DNA"/>
</dbReference>
<evidence type="ECO:0000256" key="5">
    <source>
        <dbReference type="ARBA" id="ARBA00023157"/>
    </source>
</evidence>
<organism evidence="8 9">
    <name type="scientific">Protomyces lactucae-debilis</name>
    <dbReference type="NCBI Taxonomy" id="2754530"/>
    <lineage>
        <taxon>Eukaryota</taxon>
        <taxon>Fungi</taxon>
        <taxon>Dikarya</taxon>
        <taxon>Ascomycota</taxon>
        <taxon>Taphrinomycotina</taxon>
        <taxon>Taphrinomycetes</taxon>
        <taxon>Taphrinales</taxon>
        <taxon>Protomycetaceae</taxon>
        <taxon>Protomyces</taxon>
    </lineage>
</organism>
<dbReference type="SUPFAM" id="SSF69000">
    <property type="entry name" value="FAD-dependent thiol oxidase"/>
    <property type="match status" value="1"/>
</dbReference>
<dbReference type="InterPro" id="IPR036774">
    <property type="entry name" value="ERV/ALR_sulphydryl_oxid_sf"/>
</dbReference>
<keyword evidence="2 6" id="KW-0285">Flavoprotein</keyword>
<gene>
    <name evidence="8" type="ORF">BCR37DRAFT_347129</name>
</gene>
<dbReference type="PANTHER" id="PTHR12645">
    <property type="entry name" value="ALR/ERV"/>
    <property type="match status" value="1"/>
</dbReference>
<dbReference type="OrthoDB" id="59470at2759"/>
<evidence type="ECO:0000256" key="1">
    <source>
        <dbReference type="ARBA" id="ARBA00001974"/>
    </source>
</evidence>
<dbReference type="FunFam" id="1.20.120.310:FF:000002">
    <property type="entry name" value="Sulfhydryl oxidase"/>
    <property type="match status" value="1"/>
</dbReference>
<dbReference type="InterPro" id="IPR039799">
    <property type="entry name" value="ALR/ERV"/>
</dbReference>
<dbReference type="STRING" id="56484.A0A1Y2FGF4"/>
<dbReference type="GO" id="GO:0005739">
    <property type="term" value="C:mitochondrion"/>
    <property type="evidence" value="ECO:0007669"/>
    <property type="project" value="TreeGrafter"/>
</dbReference>
<dbReference type="InterPro" id="IPR017905">
    <property type="entry name" value="ERV/ALR_sulphydryl_oxidase"/>
</dbReference>
<dbReference type="AlphaFoldDB" id="A0A1Y2FGF4"/>
<keyword evidence="9" id="KW-1185">Reference proteome</keyword>
<proteinExistence type="predicted"/>
<evidence type="ECO:0000313" key="8">
    <source>
        <dbReference type="EMBL" id="ORY82494.1"/>
    </source>
</evidence>
<evidence type="ECO:0000259" key="7">
    <source>
        <dbReference type="PROSITE" id="PS51324"/>
    </source>
</evidence>
<dbReference type="GeneID" id="63784344"/>
<dbReference type="GO" id="GO:0016971">
    <property type="term" value="F:flavin-dependent sulfhydryl oxidase activity"/>
    <property type="evidence" value="ECO:0007669"/>
    <property type="project" value="InterPro"/>
</dbReference>
<sequence>MANETARAALGRSAWHLLHTILARYPEAPSDLEKAKLKSFVGLFGELYPCGECAEDFLQLLTKLPVQTSSRKAAALWGCSIHNEVNKKLGKPEYDCGNVLEKYDCGCGDEPEKPKAAPK</sequence>
<name>A0A1Y2FGF4_PROLT</name>
<comment type="catalytic activity">
    <reaction evidence="6">
        <text>2 R'C(R)SH + O2 = R'C(R)S-S(R)CR' + H2O2</text>
        <dbReference type="Rhea" id="RHEA:17357"/>
        <dbReference type="ChEBI" id="CHEBI:15379"/>
        <dbReference type="ChEBI" id="CHEBI:16240"/>
        <dbReference type="ChEBI" id="CHEBI:16520"/>
        <dbReference type="ChEBI" id="CHEBI:17412"/>
        <dbReference type="EC" id="1.8.3.2"/>
    </reaction>
</comment>
<feature type="domain" description="ERV/ALR sulfhydryl oxidase" evidence="7">
    <location>
        <begin position="3"/>
        <end position="103"/>
    </location>
</feature>
<keyword evidence="4 6" id="KW-0560">Oxidoreductase</keyword>
<dbReference type="PROSITE" id="PS51324">
    <property type="entry name" value="ERV_ALR"/>
    <property type="match status" value="1"/>
</dbReference>
<reference evidence="8 9" key="1">
    <citation type="submission" date="2016-07" db="EMBL/GenBank/DDBJ databases">
        <title>Pervasive Adenine N6-methylation of Active Genes in Fungi.</title>
        <authorList>
            <consortium name="DOE Joint Genome Institute"/>
            <person name="Mondo S.J."/>
            <person name="Dannebaum R.O."/>
            <person name="Kuo R.C."/>
            <person name="Labutti K."/>
            <person name="Haridas S."/>
            <person name="Kuo A."/>
            <person name="Salamov A."/>
            <person name="Ahrendt S.R."/>
            <person name="Lipzen A."/>
            <person name="Sullivan W."/>
            <person name="Andreopoulos W.B."/>
            <person name="Clum A."/>
            <person name="Lindquist E."/>
            <person name="Daum C."/>
            <person name="Ramamoorthy G.K."/>
            <person name="Gryganskyi A."/>
            <person name="Culley D."/>
            <person name="Magnuson J.K."/>
            <person name="James T.Y."/>
            <person name="O'Malley M.A."/>
            <person name="Stajich J.E."/>
            <person name="Spatafora J.W."/>
            <person name="Visel A."/>
            <person name="Grigoriev I.V."/>
        </authorList>
    </citation>
    <scope>NUCLEOTIDE SEQUENCE [LARGE SCALE GENOMIC DNA]</scope>
    <source>
        <strain evidence="8 9">12-1054</strain>
    </source>
</reference>
<dbReference type="Gene3D" id="1.20.120.310">
    <property type="entry name" value="ERV/ALR sulfhydryl oxidase domain"/>
    <property type="match status" value="1"/>
</dbReference>
<comment type="cofactor">
    <cofactor evidence="1 6">
        <name>FAD</name>
        <dbReference type="ChEBI" id="CHEBI:57692"/>
    </cofactor>
</comment>
<dbReference type="RefSeq" id="XP_040725365.1">
    <property type="nucleotide sequence ID" value="XM_040867745.1"/>
</dbReference>
<keyword evidence="3 6" id="KW-0274">FAD</keyword>
<keyword evidence="5" id="KW-1015">Disulfide bond</keyword>
<dbReference type="PANTHER" id="PTHR12645:SF1">
    <property type="entry name" value="FAD-LINKED SULFHYDRYL OXIDASE ERV2"/>
    <property type="match status" value="1"/>
</dbReference>
<protein>
    <recommendedName>
        <fullName evidence="6">Sulfhydryl oxidase</fullName>
        <ecNumber evidence="6">1.8.3.2</ecNumber>
    </recommendedName>
</protein>
<evidence type="ECO:0000256" key="4">
    <source>
        <dbReference type="ARBA" id="ARBA00023002"/>
    </source>
</evidence>
<dbReference type="OMA" id="FALWMCQ"/>
<dbReference type="EC" id="1.8.3.2" evidence="6"/>
<evidence type="ECO:0000256" key="3">
    <source>
        <dbReference type="ARBA" id="ARBA00022827"/>
    </source>
</evidence>
<evidence type="ECO:0000313" key="9">
    <source>
        <dbReference type="Proteomes" id="UP000193685"/>
    </source>
</evidence>
<evidence type="ECO:0000256" key="2">
    <source>
        <dbReference type="ARBA" id="ARBA00022630"/>
    </source>
</evidence>
<accession>A0A1Y2FGF4</accession>